<dbReference type="EMBL" id="JAPEUY010000017">
    <property type="protein sequence ID" value="KAJ4364701.1"/>
    <property type="molecule type" value="Genomic_DNA"/>
</dbReference>
<protein>
    <submittedName>
        <fullName evidence="2">Uncharacterized protein</fullName>
    </submittedName>
</protein>
<keyword evidence="3" id="KW-1185">Reference proteome</keyword>
<feature type="compositionally biased region" description="Basic and acidic residues" evidence="1">
    <location>
        <begin position="67"/>
        <end position="84"/>
    </location>
</feature>
<dbReference type="Proteomes" id="UP001140560">
    <property type="component" value="Unassembled WGS sequence"/>
</dbReference>
<proteinExistence type="predicted"/>
<evidence type="ECO:0000313" key="3">
    <source>
        <dbReference type="Proteomes" id="UP001140560"/>
    </source>
</evidence>
<evidence type="ECO:0000313" key="2">
    <source>
        <dbReference type="EMBL" id="KAJ4364701.1"/>
    </source>
</evidence>
<feature type="compositionally biased region" description="Basic and acidic residues" evidence="1">
    <location>
        <begin position="43"/>
        <end position="57"/>
    </location>
</feature>
<comment type="caution">
    <text evidence="2">The sequence shown here is derived from an EMBL/GenBank/DDBJ whole genome shotgun (WGS) entry which is preliminary data.</text>
</comment>
<reference evidence="2" key="1">
    <citation type="submission" date="2022-10" db="EMBL/GenBank/DDBJ databases">
        <title>Tapping the CABI collections for fungal endophytes: first genome assemblies for Collariella, Neodidymelliopsis, Ascochyta clinopodiicola, Didymella pomorum, Didymosphaeria variabile, Neocosmospora piperis and Neocucurbitaria cava.</title>
        <authorList>
            <person name="Hill R."/>
        </authorList>
    </citation>
    <scope>NUCLEOTIDE SEQUENCE</scope>
    <source>
        <strain evidence="2">IMI 356814</strain>
    </source>
</reference>
<gene>
    <name evidence="2" type="ORF">N0V83_009298</name>
</gene>
<name>A0A9W8Y2G1_9PLEO</name>
<dbReference type="OrthoDB" id="4899673at2759"/>
<accession>A0A9W8Y2G1</accession>
<sequence>MPGSGPALRSDLVAALAARDPHHKGKGKKNQRRQDELTDAEDDAHWADLHVRDPEPHHKGKGKKNQRREPEPHHKGKGKKEPAS</sequence>
<feature type="compositionally biased region" description="Basic residues" evidence="1">
    <location>
        <begin position="21"/>
        <end position="31"/>
    </location>
</feature>
<feature type="region of interest" description="Disordered" evidence="1">
    <location>
        <begin position="1"/>
        <end position="84"/>
    </location>
</feature>
<evidence type="ECO:0000256" key="1">
    <source>
        <dbReference type="SAM" id="MobiDB-lite"/>
    </source>
</evidence>
<organism evidence="2 3">
    <name type="scientific">Neocucurbitaria cava</name>
    <dbReference type="NCBI Taxonomy" id="798079"/>
    <lineage>
        <taxon>Eukaryota</taxon>
        <taxon>Fungi</taxon>
        <taxon>Dikarya</taxon>
        <taxon>Ascomycota</taxon>
        <taxon>Pezizomycotina</taxon>
        <taxon>Dothideomycetes</taxon>
        <taxon>Pleosporomycetidae</taxon>
        <taxon>Pleosporales</taxon>
        <taxon>Pleosporineae</taxon>
        <taxon>Cucurbitariaceae</taxon>
        <taxon>Neocucurbitaria</taxon>
    </lineage>
</organism>
<dbReference type="AlphaFoldDB" id="A0A9W8Y2G1"/>